<dbReference type="Pfam" id="PF02572">
    <property type="entry name" value="CobA_CobO_BtuR"/>
    <property type="match status" value="1"/>
</dbReference>
<protein>
    <submittedName>
        <fullName evidence="1">Cob(I)alamin adenosyltransferase</fullName>
    </submittedName>
</protein>
<evidence type="ECO:0000313" key="2">
    <source>
        <dbReference type="Proteomes" id="UP000186102"/>
    </source>
</evidence>
<dbReference type="AlphaFoldDB" id="A0A1Q8QKZ3"/>
<dbReference type="RefSeq" id="WP_075366630.1">
    <property type="nucleotide sequence ID" value="NZ_MLBF01000048.1"/>
</dbReference>
<accession>A0A1Q8QKZ3</accession>
<gene>
    <name evidence="1" type="ORF">DSOL_4266</name>
</gene>
<keyword evidence="1" id="KW-0808">Transferase</keyword>
<name>A0A1Q8QKZ3_9FIRM</name>
<dbReference type="Gene3D" id="3.40.50.300">
    <property type="entry name" value="P-loop containing nucleotide triphosphate hydrolases"/>
    <property type="match status" value="1"/>
</dbReference>
<evidence type="ECO:0000313" key="1">
    <source>
        <dbReference type="EMBL" id="OLN28009.1"/>
    </source>
</evidence>
<proteinExistence type="predicted"/>
<dbReference type="SUPFAM" id="SSF52540">
    <property type="entry name" value="P-loop containing nucleoside triphosphate hydrolases"/>
    <property type="match status" value="1"/>
</dbReference>
<dbReference type="GO" id="GO:0009236">
    <property type="term" value="P:cobalamin biosynthetic process"/>
    <property type="evidence" value="ECO:0007669"/>
    <property type="project" value="InterPro"/>
</dbReference>
<dbReference type="InterPro" id="IPR003724">
    <property type="entry name" value="CblAdoTrfase_CobA"/>
</dbReference>
<dbReference type="PANTHER" id="PTHR46638:SF1">
    <property type="entry name" value="CORRINOID ADENOSYLTRANSFERASE"/>
    <property type="match status" value="1"/>
</dbReference>
<dbReference type="OrthoDB" id="9810309at2"/>
<dbReference type="PANTHER" id="PTHR46638">
    <property type="entry name" value="CORRINOID ADENOSYLTRANSFERASE"/>
    <property type="match status" value="1"/>
</dbReference>
<dbReference type="InterPro" id="IPR027417">
    <property type="entry name" value="P-loop_NTPase"/>
</dbReference>
<keyword evidence="2" id="KW-1185">Reference proteome</keyword>
<dbReference type="STRING" id="1888891.DSOL_4266"/>
<reference evidence="1 2" key="1">
    <citation type="submission" date="2016-09" db="EMBL/GenBank/DDBJ databases">
        <title>Complete genome of Desulfosporosinus sp. OL.</title>
        <authorList>
            <person name="Mardanov A."/>
            <person name="Beletsky A."/>
            <person name="Panova A."/>
            <person name="Karnachuk O."/>
            <person name="Ravin N."/>
        </authorList>
    </citation>
    <scope>NUCLEOTIDE SEQUENCE [LARGE SCALE GENOMIC DNA]</scope>
    <source>
        <strain evidence="1 2">OL</strain>
    </source>
</reference>
<comment type="caution">
    <text evidence="1">The sequence shown here is derived from an EMBL/GenBank/DDBJ whole genome shotgun (WGS) entry which is preliminary data.</text>
</comment>
<sequence>MKQGLIHIYTGAGKGKTTAAVGLGIRAYGQGLKVFMVQFLKGWLTGEMNTIASLGPCFQLFQYKENDKFTWGMTDEEMKGIKGEIRIGLNYTIEAVMSGEWDLIIMDEIIAAVNCGFLPLEEVVEILKIKPLKLELVLTGRDAPLELIELADYVSEITASKHPMEKGIVAREGIEY</sequence>
<dbReference type="EMBL" id="MLBF01000048">
    <property type="protein sequence ID" value="OLN28009.1"/>
    <property type="molecule type" value="Genomic_DNA"/>
</dbReference>
<dbReference type="PIRSF" id="PIRSF015617">
    <property type="entry name" value="Adensltrnsf_CobA"/>
    <property type="match status" value="1"/>
</dbReference>
<organism evidence="1 2">
    <name type="scientific">Desulfosporosinus metallidurans</name>
    <dbReference type="NCBI Taxonomy" id="1888891"/>
    <lineage>
        <taxon>Bacteria</taxon>
        <taxon>Bacillati</taxon>
        <taxon>Bacillota</taxon>
        <taxon>Clostridia</taxon>
        <taxon>Eubacteriales</taxon>
        <taxon>Desulfitobacteriaceae</taxon>
        <taxon>Desulfosporosinus</taxon>
    </lineage>
</organism>
<dbReference type="Proteomes" id="UP000186102">
    <property type="component" value="Unassembled WGS sequence"/>
</dbReference>
<dbReference type="GO" id="GO:0005524">
    <property type="term" value="F:ATP binding"/>
    <property type="evidence" value="ECO:0007669"/>
    <property type="project" value="InterPro"/>
</dbReference>
<dbReference type="GO" id="GO:0008817">
    <property type="term" value="F:corrinoid adenosyltransferase activity"/>
    <property type="evidence" value="ECO:0007669"/>
    <property type="project" value="InterPro"/>
</dbReference>